<gene>
    <name evidence="2" type="ORF">SR858_02450</name>
</gene>
<protein>
    <submittedName>
        <fullName evidence="2">YbaN family protein</fullName>
    </submittedName>
</protein>
<dbReference type="EMBL" id="CP140152">
    <property type="protein sequence ID" value="WQH05210.1"/>
    <property type="molecule type" value="Genomic_DNA"/>
</dbReference>
<dbReference type="RefSeq" id="WP_019924386.1">
    <property type="nucleotide sequence ID" value="NZ_CP140152.1"/>
</dbReference>
<dbReference type="Pfam" id="PF04304">
    <property type="entry name" value="DUF454"/>
    <property type="match status" value="1"/>
</dbReference>
<evidence type="ECO:0000313" key="2">
    <source>
        <dbReference type="EMBL" id="WQH05210.1"/>
    </source>
</evidence>
<keyword evidence="1" id="KW-1133">Transmembrane helix</keyword>
<proteinExistence type="predicted"/>
<keyword evidence="3" id="KW-1185">Reference proteome</keyword>
<accession>A0ABZ0Y1J6</accession>
<evidence type="ECO:0000313" key="3">
    <source>
        <dbReference type="Proteomes" id="UP001326110"/>
    </source>
</evidence>
<organism evidence="2 3">
    <name type="scientific">Duganella zoogloeoides</name>
    <dbReference type="NCBI Taxonomy" id="75659"/>
    <lineage>
        <taxon>Bacteria</taxon>
        <taxon>Pseudomonadati</taxon>
        <taxon>Pseudomonadota</taxon>
        <taxon>Betaproteobacteria</taxon>
        <taxon>Burkholderiales</taxon>
        <taxon>Oxalobacteraceae</taxon>
        <taxon>Telluria group</taxon>
        <taxon>Duganella</taxon>
    </lineage>
</organism>
<dbReference type="GeneID" id="43165922"/>
<dbReference type="PANTHER" id="PTHR35813">
    <property type="entry name" value="INNER MEMBRANE PROTEIN YBAN"/>
    <property type="match status" value="1"/>
</dbReference>
<feature type="transmembrane region" description="Helical" evidence="1">
    <location>
        <begin position="95"/>
        <end position="116"/>
    </location>
</feature>
<reference evidence="2 3" key="1">
    <citation type="submission" date="2023-11" db="EMBL/GenBank/DDBJ databases">
        <title>MicrobeMod: A computational toolkit for identifying prokaryotic methylation and restriction-modification with nanopore sequencing.</title>
        <authorList>
            <person name="Crits-Christoph A."/>
            <person name="Kang S.C."/>
            <person name="Lee H."/>
            <person name="Ostrov N."/>
        </authorList>
    </citation>
    <scope>NUCLEOTIDE SEQUENCE [LARGE SCALE GENOMIC DNA]</scope>
    <source>
        <strain evidence="2 3">ATCC 25935</strain>
    </source>
</reference>
<dbReference type="InterPro" id="IPR007401">
    <property type="entry name" value="DUF454"/>
</dbReference>
<sequence length="126" mass="14280">MKIFLILVGWIAVALGVLGIFLPLLPTTPFLLLASACFARGSSRMHNWLQTNRVFGKYLRDYENGHGMPLRAKVWVLIFMWCSMGYSMWRLQHLPTLQVLLVVIGAGVTIYLTRFVPTMALAKKPD</sequence>
<dbReference type="PIRSF" id="PIRSF016789">
    <property type="entry name" value="DUF454"/>
    <property type="match status" value="1"/>
</dbReference>
<name>A0ABZ0Y1J6_9BURK</name>
<keyword evidence="1" id="KW-0472">Membrane</keyword>
<dbReference type="Proteomes" id="UP001326110">
    <property type="component" value="Chromosome"/>
</dbReference>
<dbReference type="PANTHER" id="PTHR35813:SF1">
    <property type="entry name" value="INNER MEMBRANE PROTEIN YBAN"/>
    <property type="match status" value="1"/>
</dbReference>
<evidence type="ECO:0000256" key="1">
    <source>
        <dbReference type="SAM" id="Phobius"/>
    </source>
</evidence>
<keyword evidence="1" id="KW-0812">Transmembrane</keyword>